<evidence type="ECO:0000313" key="4">
    <source>
        <dbReference type="Proteomes" id="UP000294599"/>
    </source>
</evidence>
<feature type="chain" id="PRO_5020263460" evidence="2">
    <location>
        <begin position="22"/>
        <end position="96"/>
    </location>
</feature>
<feature type="compositionally biased region" description="Basic and acidic residues" evidence="1">
    <location>
        <begin position="42"/>
        <end position="51"/>
    </location>
</feature>
<keyword evidence="4" id="KW-1185">Reference proteome</keyword>
<evidence type="ECO:0000256" key="1">
    <source>
        <dbReference type="SAM" id="MobiDB-lite"/>
    </source>
</evidence>
<feature type="region of interest" description="Disordered" evidence="1">
    <location>
        <begin position="29"/>
        <end position="56"/>
    </location>
</feature>
<protein>
    <submittedName>
        <fullName evidence="3">Uncharacterized protein</fullName>
    </submittedName>
</protein>
<organism evidence="3 4">
    <name type="scientific">Pseudofulvimonas gallinarii</name>
    <dbReference type="NCBI Taxonomy" id="634155"/>
    <lineage>
        <taxon>Bacteria</taxon>
        <taxon>Pseudomonadati</taxon>
        <taxon>Pseudomonadota</taxon>
        <taxon>Gammaproteobacteria</taxon>
        <taxon>Lysobacterales</taxon>
        <taxon>Rhodanobacteraceae</taxon>
        <taxon>Pseudofulvimonas</taxon>
    </lineage>
</organism>
<proteinExistence type="predicted"/>
<keyword evidence="2" id="KW-0732">Signal</keyword>
<dbReference type="AlphaFoldDB" id="A0A4R3L649"/>
<comment type="caution">
    <text evidence="3">The sequence shown here is derived from an EMBL/GenBank/DDBJ whole genome shotgun (WGS) entry which is preliminary data.</text>
</comment>
<dbReference type="EMBL" id="SMAF01000018">
    <property type="protein sequence ID" value="TCS95321.1"/>
    <property type="molecule type" value="Genomic_DNA"/>
</dbReference>
<evidence type="ECO:0000313" key="3">
    <source>
        <dbReference type="EMBL" id="TCS95321.1"/>
    </source>
</evidence>
<dbReference type="RefSeq" id="WP_164484129.1">
    <property type="nucleotide sequence ID" value="NZ_JBHMFH010000001.1"/>
</dbReference>
<evidence type="ECO:0000256" key="2">
    <source>
        <dbReference type="SAM" id="SignalP"/>
    </source>
</evidence>
<sequence length="96" mass="10133">MTRWSTIASAALVLASASAMATEIRHIQPRSQPLIQGGPAEVAKRAPEKRGNRATPSPVLIDHVATITADGSLETGCDNRALRDFRNLKADAGGTQ</sequence>
<accession>A0A4R3L649</accession>
<gene>
    <name evidence="3" type="ORF">EDC25_11810</name>
</gene>
<feature type="signal peptide" evidence="2">
    <location>
        <begin position="1"/>
        <end position="21"/>
    </location>
</feature>
<name>A0A4R3L649_9GAMM</name>
<dbReference type="Proteomes" id="UP000294599">
    <property type="component" value="Unassembled WGS sequence"/>
</dbReference>
<reference evidence="3 4" key="1">
    <citation type="submission" date="2019-03" db="EMBL/GenBank/DDBJ databases">
        <title>Genomic Encyclopedia of Type Strains, Phase IV (KMG-IV): sequencing the most valuable type-strain genomes for metagenomic binning, comparative biology and taxonomic classification.</title>
        <authorList>
            <person name="Goeker M."/>
        </authorList>
    </citation>
    <scope>NUCLEOTIDE SEQUENCE [LARGE SCALE GENOMIC DNA]</scope>
    <source>
        <strain evidence="3 4">DSM 21944</strain>
    </source>
</reference>